<dbReference type="Proteomes" id="UP000477311">
    <property type="component" value="Unassembled WGS sequence"/>
</dbReference>
<organism evidence="3 4">
    <name type="scientific">Limisphaera ngatamarikiensis</name>
    <dbReference type="NCBI Taxonomy" id="1324935"/>
    <lineage>
        <taxon>Bacteria</taxon>
        <taxon>Pseudomonadati</taxon>
        <taxon>Verrucomicrobiota</taxon>
        <taxon>Verrucomicrobiia</taxon>
        <taxon>Limisphaerales</taxon>
        <taxon>Limisphaeraceae</taxon>
        <taxon>Limisphaera</taxon>
    </lineage>
</organism>
<evidence type="ECO:0000256" key="1">
    <source>
        <dbReference type="SAM" id="MobiDB-lite"/>
    </source>
</evidence>
<dbReference type="SUPFAM" id="SSF51445">
    <property type="entry name" value="(Trans)glycosidases"/>
    <property type="match status" value="1"/>
</dbReference>
<dbReference type="Gene3D" id="3.20.20.80">
    <property type="entry name" value="Glycosidases"/>
    <property type="match status" value="1"/>
</dbReference>
<proteinExistence type="predicted"/>
<gene>
    <name evidence="3" type="ORF">G4L39_04205</name>
</gene>
<dbReference type="Pfam" id="PF00128">
    <property type="entry name" value="Alpha-amylase"/>
    <property type="match status" value="1"/>
</dbReference>
<dbReference type="InterPro" id="IPR006047">
    <property type="entry name" value="GH13_cat_dom"/>
</dbReference>
<dbReference type="GO" id="GO:0005975">
    <property type="term" value="P:carbohydrate metabolic process"/>
    <property type="evidence" value="ECO:0007669"/>
    <property type="project" value="InterPro"/>
</dbReference>
<dbReference type="EMBL" id="JAAKYA010000023">
    <property type="protein sequence ID" value="NGO38604.1"/>
    <property type="molecule type" value="Genomic_DNA"/>
</dbReference>
<evidence type="ECO:0000259" key="2">
    <source>
        <dbReference type="SMART" id="SM00642"/>
    </source>
</evidence>
<evidence type="ECO:0000313" key="4">
    <source>
        <dbReference type="Proteomes" id="UP000477311"/>
    </source>
</evidence>
<dbReference type="RefSeq" id="WP_165106159.1">
    <property type="nucleotide sequence ID" value="NZ_JAAKYA010000023.1"/>
</dbReference>
<keyword evidence="4" id="KW-1185">Reference proteome</keyword>
<protein>
    <submittedName>
        <fullName evidence="3">Alpha-amylase</fullName>
    </submittedName>
</protein>
<sequence>MHPILWEVNLRCLLAECEAALGRPAGLSDLPDGLLDLWKARGVTHVWLMGLWPTGPRARRIALEHPDLRLIYDTVLPGWRPEDVAGSPYALAAYEVPETLGGRDALQRLRDRLHARGIGLLLDFVPNHVGLDHAWVHEHPEWFVNAAEPRPGTFEAPSTGTAAAESKSGSTSAPRWLAHGRDPYFPPWTDTAQLDHRSRATRRALVQTLAELAGLCDGVRCDMAMLVLRSVFHRTWSGWPMPADPAEGEFWAEAIETVRRSHPGFLFVAEAYWGLEDRLRELGFDYTYDKDLYDLLVRGDGPAIQQHLLSRAPEALAAGVHFLENHDEPRAAQTLPVQRHRAAAWTVMALPGMRFLHDGQCEGARARVPVQLRRRPAEPPDPGIVRIYEEIFRILPPAGIGRGRGAFLIPRAAWPGNPSGLSFVLILWQERPDRFTLVVINHAPHPGQCRAPWPAEAVAARRWQVREHLAGWSDLRDGPTLAAAGIYLDLPEHGVQVLEFVAVD</sequence>
<dbReference type="PANTHER" id="PTHR47786:SF2">
    <property type="entry name" value="GLYCOSYL HYDROLASE FAMILY 13 CATALYTIC DOMAIN-CONTAINING PROTEIN"/>
    <property type="match status" value="1"/>
</dbReference>
<dbReference type="SMART" id="SM00642">
    <property type="entry name" value="Aamy"/>
    <property type="match status" value="1"/>
</dbReference>
<name>A0A6M1RT41_9BACT</name>
<dbReference type="InterPro" id="IPR017853">
    <property type="entry name" value="GH"/>
</dbReference>
<evidence type="ECO:0000313" key="3">
    <source>
        <dbReference type="EMBL" id="NGO38604.1"/>
    </source>
</evidence>
<feature type="region of interest" description="Disordered" evidence="1">
    <location>
        <begin position="150"/>
        <end position="173"/>
    </location>
</feature>
<feature type="compositionally biased region" description="Polar residues" evidence="1">
    <location>
        <begin position="156"/>
        <end position="173"/>
    </location>
</feature>
<dbReference type="PANTHER" id="PTHR47786">
    <property type="entry name" value="ALPHA-1,4-GLUCAN:MALTOSE-1-PHOSPHATE MALTOSYLTRANSFERASE"/>
    <property type="match status" value="1"/>
</dbReference>
<feature type="domain" description="Glycosyl hydrolase family 13 catalytic" evidence="2">
    <location>
        <begin position="20"/>
        <end position="371"/>
    </location>
</feature>
<comment type="caution">
    <text evidence="3">The sequence shown here is derived from an EMBL/GenBank/DDBJ whole genome shotgun (WGS) entry which is preliminary data.</text>
</comment>
<dbReference type="CDD" id="cd11347">
    <property type="entry name" value="AmyAc_1"/>
    <property type="match status" value="1"/>
</dbReference>
<dbReference type="AlphaFoldDB" id="A0A6M1RT41"/>
<reference evidence="3 4" key="1">
    <citation type="submission" date="2020-02" db="EMBL/GenBank/DDBJ databases">
        <title>Draft genome sequence of Limisphaera ngatamarikiensis NGM72.4T, a thermophilic Verrucomicrobia grouped in subdivision 3.</title>
        <authorList>
            <person name="Carere C.R."/>
            <person name="Steen J."/>
            <person name="Hugenholtz P."/>
            <person name="Stott M.B."/>
        </authorList>
    </citation>
    <scope>NUCLEOTIDE SEQUENCE [LARGE SCALE GENOMIC DNA]</scope>
    <source>
        <strain evidence="3 4">NGM72.4</strain>
    </source>
</reference>
<accession>A0A6M1RT41</accession>